<keyword evidence="3" id="KW-1185">Reference proteome</keyword>
<dbReference type="EMBL" id="JBEYXV010000008">
    <property type="protein sequence ID" value="MEU6822467.1"/>
    <property type="molecule type" value="Genomic_DNA"/>
</dbReference>
<organism evidence="2 3">
    <name type="scientific">Streptomyces atriruber</name>
    <dbReference type="NCBI Taxonomy" id="545121"/>
    <lineage>
        <taxon>Bacteria</taxon>
        <taxon>Bacillati</taxon>
        <taxon>Actinomycetota</taxon>
        <taxon>Actinomycetes</taxon>
        <taxon>Kitasatosporales</taxon>
        <taxon>Streptomycetaceae</taxon>
        <taxon>Streptomyces</taxon>
    </lineage>
</organism>
<feature type="compositionally biased region" description="Basic and acidic residues" evidence="1">
    <location>
        <begin position="207"/>
        <end position="216"/>
    </location>
</feature>
<accession>A0ABV3BQ87</accession>
<evidence type="ECO:0000256" key="1">
    <source>
        <dbReference type="SAM" id="MobiDB-lite"/>
    </source>
</evidence>
<sequence length="362" mass="37993">MPSRSTSTGAPETARWLLRGRDGRLTAYARAEGGLLRWTEAKPGGPDWEGPEFFEASDLTYLTLAQGADGYVHFLGRRERRDVAGGPGEPGKPVVDIVHSIQYQSGRPLMDWRSLGNPHTKLVERAPHLGAPAAAVDAAGTVHVFVRDAVGSVRMRREGKGGKWEGWKDFKVRDTLDGTVAVATSTGRVEVLAPAGKATLRWAQEKQGGELQRTDDVPLAPAPGSGTALETGSDRLTYYAADALGDGVLAHRPASGGPALPLGGSPGPGPTAAVRTTVDGHDCTVLAHRTSTGRPALAAFPTEDEGAGLWWAETGEPCLGAPSLALDANGRVVMAAIGLDGTLRLARQKAEAGLALEAWIRV</sequence>
<proteinExistence type="predicted"/>
<evidence type="ECO:0000313" key="2">
    <source>
        <dbReference type="EMBL" id="MEU6822467.1"/>
    </source>
</evidence>
<protein>
    <submittedName>
        <fullName evidence="2">Uncharacterized protein</fullName>
    </submittedName>
</protein>
<dbReference type="SUPFAM" id="SSF89372">
    <property type="entry name" value="Fucose-specific lectin"/>
    <property type="match status" value="1"/>
</dbReference>
<evidence type="ECO:0000313" key="3">
    <source>
        <dbReference type="Proteomes" id="UP001551176"/>
    </source>
</evidence>
<reference evidence="2 3" key="1">
    <citation type="submission" date="2024-06" db="EMBL/GenBank/DDBJ databases">
        <title>The Natural Products Discovery Center: Release of the First 8490 Sequenced Strains for Exploring Actinobacteria Biosynthetic Diversity.</title>
        <authorList>
            <person name="Kalkreuter E."/>
            <person name="Kautsar S.A."/>
            <person name="Yang D."/>
            <person name="Bader C.D."/>
            <person name="Teijaro C.N."/>
            <person name="Fluegel L."/>
            <person name="Davis C.M."/>
            <person name="Simpson J.R."/>
            <person name="Lauterbach L."/>
            <person name="Steele A.D."/>
            <person name="Gui C."/>
            <person name="Meng S."/>
            <person name="Li G."/>
            <person name="Viehrig K."/>
            <person name="Ye F."/>
            <person name="Su P."/>
            <person name="Kiefer A.F."/>
            <person name="Nichols A."/>
            <person name="Cepeda A.J."/>
            <person name="Yan W."/>
            <person name="Fan B."/>
            <person name="Jiang Y."/>
            <person name="Adhikari A."/>
            <person name="Zheng C.-J."/>
            <person name="Schuster L."/>
            <person name="Cowan T.M."/>
            <person name="Smanski M.J."/>
            <person name="Chevrette M.G."/>
            <person name="De Carvalho L.P.S."/>
            <person name="Shen B."/>
        </authorList>
    </citation>
    <scope>NUCLEOTIDE SEQUENCE [LARGE SCALE GENOMIC DNA]</scope>
    <source>
        <strain evidence="2 3">NPDC046838</strain>
    </source>
</reference>
<name>A0ABV3BQ87_9ACTN</name>
<dbReference type="RefSeq" id="WP_359349678.1">
    <property type="nucleotide sequence ID" value="NZ_JBEYXV010000008.1"/>
</dbReference>
<gene>
    <name evidence="2" type="ORF">ABZ921_17725</name>
</gene>
<comment type="caution">
    <text evidence="2">The sequence shown here is derived from an EMBL/GenBank/DDBJ whole genome shotgun (WGS) entry which is preliminary data.</text>
</comment>
<feature type="region of interest" description="Disordered" evidence="1">
    <location>
        <begin position="207"/>
        <end position="231"/>
    </location>
</feature>
<dbReference type="Proteomes" id="UP001551176">
    <property type="component" value="Unassembled WGS sequence"/>
</dbReference>